<evidence type="ECO:0000313" key="2">
    <source>
        <dbReference type="Proteomes" id="UP001196413"/>
    </source>
</evidence>
<gene>
    <name evidence="1" type="ORF">KIN20_022796</name>
</gene>
<keyword evidence="2" id="KW-1185">Reference proteome</keyword>
<dbReference type="EMBL" id="JAHQIW010004595">
    <property type="protein sequence ID" value="KAJ1363041.1"/>
    <property type="molecule type" value="Genomic_DNA"/>
</dbReference>
<name>A0AAD5QX05_PARTN</name>
<reference evidence="1" key="1">
    <citation type="submission" date="2021-06" db="EMBL/GenBank/DDBJ databases">
        <title>Parelaphostrongylus tenuis whole genome reference sequence.</title>
        <authorList>
            <person name="Garwood T.J."/>
            <person name="Larsen P.A."/>
            <person name="Fountain-Jones N.M."/>
            <person name="Garbe J.R."/>
            <person name="Macchietto M.G."/>
            <person name="Kania S.A."/>
            <person name="Gerhold R.W."/>
            <person name="Richards J.E."/>
            <person name="Wolf T.M."/>
        </authorList>
    </citation>
    <scope>NUCLEOTIDE SEQUENCE</scope>
    <source>
        <strain evidence="1">MNPRO001-30</strain>
        <tissue evidence="1">Meninges</tissue>
    </source>
</reference>
<proteinExistence type="predicted"/>
<sequence length="63" mass="7033">MSSNNKPVHRPPHIAIPCSVRYALNRIRRGTEWVRSLAKNAALTIGRNLTRQIVLEVQLAASS</sequence>
<dbReference type="AlphaFoldDB" id="A0AAD5QX05"/>
<organism evidence="1 2">
    <name type="scientific">Parelaphostrongylus tenuis</name>
    <name type="common">Meningeal worm</name>
    <dbReference type="NCBI Taxonomy" id="148309"/>
    <lineage>
        <taxon>Eukaryota</taxon>
        <taxon>Metazoa</taxon>
        <taxon>Ecdysozoa</taxon>
        <taxon>Nematoda</taxon>
        <taxon>Chromadorea</taxon>
        <taxon>Rhabditida</taxon>
        <taxon>Rhabditina</taxon>
        <taxon>Rhabditomorpha</taxon>
        <taxon>Strongyloidea</taxon>
        <taxon>Metastrongylidae</taxon>
        <taxon>Parelaphostrongylus</taxon>
    </lineage>
</organism>
<dbReference type="Proteomes" id="UP001196413">
    <property type="component" value="Unassembled WGS sequence"/>
</dbReference>
<comment type="caution">
    <text evidence="1">The sequence shown here is derived from an EMBL/GenBank/DDBJ whole genome shotgun (WGS) entry which is preliminary data.</text>
</comment>
<protein>
    <submittedName>
        <fullName evidence="1">Uncharacterized protein</fullName>
    </submittedName>
</protein>
<evidence type="ECO:0000313" key="1">
    <source>
        <dbReference type="EMBL" id="KAJ1363041.1"/>
    </source>
</evidence>
<accession>A0AAD5QX05</accession>